<feature type="non-terminal residue" evidence="1">
    <location>
        <position position="122"/>
    </location>
</feature>
<gene>
    <name evidence="1" type="ORF">S12H4_61170</name>
</gene>
<proteinExistence type="predicted"/>
<evidence type="ECO:0000313" key="1">
    <source>
        <dbReference type="EMBL" id="GAJ18490.1"/>
    </source>
</evidence>
<protein>
    <submittedName>
        <fullName evidence="1">Uncharacterized protein</fullName>
    </submittedName>
</protein>
<name>X1VZI0_9ZZZZ</name>
<reference evidence="1" key="1">
    <citation type="journal article" date="2014" name="Front. Microbiol.">
        <title>High frequency of phylogenetically diverse reductive dehalogenase-homologous genes in deep subseafloor sedimentary metagenomes.</title>
        <authorList>
            <person name="Kawai M."/>
            <person name="Futagami T."/>
            <person name="Toyoda A."/>
            <person name="Takaki Y."/>
            <person name="Nishi S."/>
            <person name="Hori S."/>
            <person name="Arai W."/>
            <person name="Tsubouchi T."/>
            <person name="Morono Y."/>
            <person name="Uchiyama I."/>
            <person name="Ito T."/>
            <person name="Fujiyama A."/>
            <person name="Inagaki F."/>
            <person name="Takami H."/>
        </authorList>
    </citation>
    <scope>NUCLEOTIDE SEQUENCE</scope>
    <source>
        <strain evidence="1">Expedition CK06-06</strain>
    </source>
</reference>
<dbReference type="EMBL" id="BARW01040511">
    <property type="protein sequence ID" value="GAJ18490.1"/>
    <property type="molecule type" value="Genomic_DNA"/>
</dbReference>
<dbReference type="AlphaFoldDB" id="X1VZI0"/>
<sequence>SRIATFYSPDKFLPILLHNFVFEGLSLNYRVELSPRDAFMIFSNISVERVVETFQVYTKNSEKKKYNRTLIPQKVFTRSDKLIALYCTDYLDYLYNCLTENLLTPLELLRNCGTNILVLFSS</sequence>
<organism evidence="1">
    <name type="scientific">marine sediment metagenome</name>
    <dbReference type="NCBI Taxonomy" id="412755"/>
    <lineage>
        <taxon>unclassified sequences</taxon>
        <taxon>metagenomes</taxon>
        <taxon>ecological metagenomes</taxon>
    </lineage>
</organism>
<accession>X1VZI0</accession>
<comment type="caution">
    <text evidence="1">The sequence shown here is derived from an EMBL/GenBank/DDBJ whole genome shotgun (WGS) entry which is preliminary data.</text>
</comment>
<feature type="non-terminal residue" evidence="1">
    <location>
        <position position="1"/>
    </location>
</feature>